<name>A0AAN9EQ97_CROPI</name>
<dbReference type="Proteomes" id="UP001372338">
    <property type="component" value="Unassembled WGS sequence"/>
</dbReference>
<evidence type="ECO:0000313" key="3">
    <source>
        <dbReference type="Proteomes" id="UP001372338"/>
    </source>
</evidence>
<dbReference type="EMBL" id="JAYWIO010000005">
    <property type="protein sequence ID" value="KAK7261492.1"/>
    <property type="molecule type" value="Genomic_DNA"/>
</dbReference>
<accession>A0AAN9EQ97</accession>
<reference evidence="2 3" key="1">
    <citation type="submission" date="2024-01" db="EMBL/GenBank/DDBJ databases">
        <title>The genomes of 5 underutilized Papilionoideae crops provide insights into root nodulation and disease resistanc.</title>
        <authorList>
            <person name="Yuan L."/>
        </authorList>
    </citation>
    <scope>NUCLEOTIDE SEQUENCE [LARGE SCALE GENOMIC DNA]</scope>
    <source>
        <strain evidence="2">ZHUSHIDOU_FW_LH</strain>
        <tissue evidence="2">Leaf</tissue>
    </source>
</reference>
<feature type="transmembrane region" description="Helical" evidence="1">
    <location>
        <begin position="14"/>
        <end position="34"/>
    </location>
</feature>
<organism evidence="2 3">
    <name type="scientific">Crotalaria pallida</name>
    <name type="common">Smooth rattlebox</name>
    <name type="synonym">Crotalaria striata</name>
    <dbReference type="NCBI Taxonomy" id="3830"/>
    <lineage>
        <taxon>Eukaryota</taxon>
        <taxon>Viridiplantae</taxon>
        <taxon>Streptophyta</taxon>
        <taxon>Embryophyta</taxon>
        <taxon>Tracheophyta</taxon>
        <taxon>Spermatophyta</taxon>
        <taxon>Magnoliopsida</taxon>
        <taxon>eudicotyledons</taxon>
        <taxon>Gunneridae</taxon>
        <taxon>Pentapetalae</taxon>
        <taxon>rosids</taxon>
        <taxon>fabids</taxon>
        <taxon>Fabales</taxon>
        <taxon>Fabaceae</taxon>
        <taxon>Papilionoideae</taxon>
        <taxon>50 kb inversion clade</taxon>
        <taxon>genistoids sensu lato</taxon>
        <taxon>core genistoids</taxon>
        <taxon>Crotalarieae</taxon>
        <taxon>Crotalaria</taxon>
    </lineage>
</organism>
<keyword evidence="1" id="KW-0472">Membrane</keyword>
<keyword evidence="3" id="KW-1185">Reference proteome</keyword>
<sequence>MLISLNYVTLSRSLIIGIKAIQLLVLLLCWLLLYKTHHPTITHSTFHYPHPSYLSPFSSLNFKPIPLSTHK</sequence>
<keyword evidence="1" id="KW-1133">Transmembrane helix</keyword>
<proteinExistence type="predicted"/>
<evidence type="ECO:0000313" key="2">
    <source>
        <dbReference type="EMBL" id="KAK7261492.1"/>
    </source>
</evidence>
<dbReference type="AlphaFoldDB" id="A0AAN9EQ97"/>
<keyword evidence="1" id="KW-0812">Transmembrane</keyword>
<evidence type="ECO:0000256" key="1">
    <source>
        <dbReference type="SAM" id="Phobius"/>
    </source>
</evidence>
<protein>
    <submittedName>
        <fullName evidence="2">Uncharacterized protein</fullName>
    </submittedName>
</protein>
<gene>
    <name evidence="2" type="ORF">RIF29_27805</name>
</gene>
<comment type="caution">
    <text evidence="2">The sequence shown here is derived from an EMBL/GenBank/DDBJ whole genome shotgun (WGS) entry which is preliminary data.</text>
</comment>